<dbReference type="GO" id="GO:0005886">
    <property type="term" value="C:plasma membrane"/>
    <property type="evidence" value="ECO:0007669"/>
    <property type="project" value="TreeGrafter"/>
</dbReference>
<dbReference type="Pfam" id="PF03918">
    <property type="entry name" value="CcmH"/>
    <property type="match status" value="1"/>
</dbReference>
<dbReference type="InterPro" id="IPR005616">
    <property type="entry name" value="CcmH/CycL/Ccl2/NrfF_N"/>
</dbReference>
<gene>
    <name evidence="9" type="primary">nrfF</name>
    <name evidence="9" type="ORF">EGH82_04520</name>
    <name evidence="8" type="ORF">EGH82_16775</name>
</gene>
<dbReference type="InterPro" id="IPR051263">
    <property type="entry name" value="C-type_cytochrome_biogenesis"/>
</dbReference>
<keyword evidence="3 6" id="KW-0479">Metal-binding</keyword>
<keyword evidence="6" id="KW-0472">Membrane</keyword>
<dbReference type="PANTHER" id="PTHR47870:SF2">
    <property type="entry name" value="FORMATE-DEPENDENT NITRITE REDUCTASE COMPLEX SUBUNIT NRFF"/>
    <property type="match status" value="1"/>
</dbReference>
<dbReference type="InterPro" id="IPR038297">
    <property type="entry name" value="CcmH/CycL/NrfF/Ccl2_sf"/>
</dbReference>
<reference evidence="9 10" key="1">
    <citation type="submission" date="2018-11" db="EMBL/GenBank/DDBJ databases">
        <title>Vibrio ponticus strain CAIM 1751 pathogenic for the snapper Lutjanus guttatus.</title>
        <authorList>
            <person name="Soto-Rodriguez S."/>
            <person name="Lozano-Olvera R."/>
            <person name="Gomez-Gil B."/>
        </authorList>
    </citation>
    <scope>NUCLEOTIDE SEQUENCE [LARGE SCALE GENOMIC DNA]</scope>
    <source>
        <strain evidence="9 10">CAIM 1751</strain>
    </source>
</reference>
<feature type="transmembrane region" description="Helical" evidence="6">
    <location>
        <begin position="117"/>
        <end position="138"/>
    </location>
</feature>
<name>A0A3N3E4G4_9VIBR</name>
<dbReference type="GO" id="GO:0016829">
    <property type="term" value="F:lyase activity"/>
    <property type="evidence" value="ECO:0007669"/>
    <property type="project" value="UniProtKB-KW"/>
</dbReference>
<keyword evidence="6" id="KW-1133">Transmembrane helix</keyword>
<keyword evidence="2 6" id="KW-0349">Heme</keyword>
<comment type="function">
    <text evidence="6">Possible subunit of a heme lyase.</text>
</comment>
<dbReference type="InterPro" id="IPR017565">
    <property type="entry name" value="For-dep_Cytc_NO2Rdtase_NrfF"/>
</dbReference>
<dbReference type="NCBIfam" id="TIGR03147">
    <property type="entry name" value="cyt_nit_nrfF"/>
    <property type="match status" value="1"/>
</dbReference>
<dbReference type="EMBL" id="RKIK01000063">
    <property type="protein sequence ID" value="ROV58779.1"/>
    <property type="molecule type" value="Genomic_DNA"/>
</dbReference>
<dbReference type="AlphaFoldDB" id="A0A3N3E4G4"/>
<evidence type="ECO:0000256" key="6">
    <source>
        <dbReference type="RuleBase" id="RU364112"/>
    </source>
</evidence>
<dbReference type="EMBL" id="RKIK01000007">
    <property type="protein sequence ID" value="ROV61624.1"/>
    <property type="molecule type" value="Genomic_DNA"/>
</dbReference>
<organism evidence="9 10">
    <name type="scientific">Vibrio ponticus</name>
    <dbReference type="NCBI Taxonomy" id="265668"/>
    <lineage>
        <taxon>Bacteria</taxon>
        <taxon>Pseudomonadati</taxon>
        <taxon>Pseudomonadota</taxon>
        <taxon>Gammaproteobacteria</taxon>
        <taxon>Vibrionales</taxon>
        <taxon>Vibrionaceae</taxon>
        <taxon>Vibrio</taxon>
    </lineage>
</organism>
<evidence type="ECO:0000256" key="3">
    <source>
        <dbReference type="ARBA" id="ARBA00022723"/>
    </source>
</evidence>
<feature type="domain" description="CcmH/CycL/Ccl2/NrfF N-terminal" evidence="7">
    <location>
        <begin position="31"/>
        <end position="141"/>
    </location>
</feature>
<dbReference type="PANTHER" id="PTHR47870">
    <property type="entry name" value="CYTOCHROME C-TYPE BIOGENESIS PROTEIN CCMH"/>
    <property type="match status" value="1"/>
</dbReference>
<feature type="chain" id="PRO_5034124213" description="Formate-dependent nitrite reductase complex subunit" evidence="6">
    <location>
        <begin position="18"/>
        <end position="144"/>
    </location>
</feature>
<evidence type="ECO:0000256" key="2">
    <source>
        <dbReference type="ARBA" id="ARBA00022617"/>
    </source>
</evidence>
<evidence type="ECO:0000313" key="10">
    <source>
        <dbReference type="Proteomes" id="UP000278792"/>
    </source>
</evidence>
<dbReference type="RefSeq" id="WP_123780861.1">
    <property type="nucleotide sequence ID" value="NZ_RKIK01000007.1"/>
</dbReference>
<proteinExistence type="inferred from homology"/>
<accession>A0A3N3E4G4</accession>
<dbReference type="FunFam" id="1.10.8.640:FF:000001">
    <property type="entry name" value="Cytochrome c-type biogenesis protein"/>
    <property type="match status" value="1"/>
</dbReference>
<dbReference type="GO" id="GO:0046872">
    <property type="term" value="F:metal ion binding"/>
    <property type="evidence" value="ECO:0007669"/>
    <property type="project" value="UniProtKB-KW"/>
</dbReference>
<comment type="caution">
    <text evidence="9">The sequence shown here is derived from an EMBL/GenBank/DDBJ whole genome shotgun (WGS) entry which is preliminary data.</text>
</comment>
<dbReference type="CDD" id="cd16378">
    <property type="entry name" value="CcmH_N"/>
    <property type="match status" value="1"/>
</dbReference>
<feature type="signal peptide" evidence="6">
    <location>
        <begin position="1"/>
        <end position="17"/>
    </location>
</feature>
<protein>
    <recommendedName>
        <fullName evidence="6">Formate-dependent nitrite reductase complex subunit</fullName>
    </recommendedName>
</protein>
<keyword evidence="6" id="KW-0812">Transmembrane</keyword>
<sequence>MRWILLSLSLCTLLAFADTEQLFVASDEQQITRVELFEFASPKLQQQAINLAKSLRCPQCQNQNLVESNSPIALDLRLVVFEMINQGKSEQQVIDYMTARYGDFVLYNPPFSLQNSVLWGLPVLVLLLFGLCSVMGVVGRKNNA</sequence>
<keyword evidence="5 6" id="KW-0408">Iron</keyword>
<evidence type="ECO:0000313" key="9">
    <source>
        <dbReference type="EMBL" id="ROV61624.1"/>
    </source>
</evidence>
<keyword evidence="4 6" id="KW-0732">Signal</keyword>
<evidence type="ECO:0000256" key="1">
    <source>
        <dbReference type="ARBA" id="ARBA00010342"/>
    </source>
</evidence>
<comment type="similarity">
    <text evidence="1 6">Belongs to the CcmH/CycL/Ccl2/NrfF family.</text>
</comment>
<evidence type="ECO:0000256" key="5">
    <source>
        <dbReference type="ARBA" id="ARBA00023004"/>
    </source>
</evidence>
<dbReference type="Proteomes" id="UP000278792">
    <property type="component" value="Unassembled WGS sequence"/>
</dbReference>
<evidence type="ECO:0000313" key="8">
    <source>
        <dbReference type="EMBL" id="ROV58779.1"/>
    </source>
</evidence>
<evidence type="ECO:0000259" key="7">
    <source>
        <dbReference type="Pfam" id="PF03918"/>
    </source>
</evidence>
<keyword evidence="9" id="KW-0456">Lyase</keyword>
<dbReference type="GO" id="GO:0017004">
    <property type="term" value="P:cytochrome complex assembly"/>
    <property type="evidence" value="ECO:0007669"/>
    <property type="project" value="UniProtKB-ARBA"/>
</dbReference>
<evidence type="ECO:0000256" key="4">
    <source>
        <dbReference type="ARBA" id="ARBA00022729"/>
    </source>
</evidence>
<dbReference type="Gene3D" id="1.10.8.640">
    <property type="entry name" value="Cytochrome C biogenesis protein"/>
    <property type="match status" value="1"/>
</dbReference>